<accession>A0A0F7CPN7</accession>
<keyword evidence="4" id="KW-0812">Transmembrane</keyword>
<sequence length="383" mass="40667">MPAPRTARAFTAFALFSLATVAFMNVYWAGASNGTYVICVVLALIAIGVSFLVTSPQAPGWPPAHRYLALGVQAVATHLPFAIFELSWGSMGGPLAGAVLYLLPLRIALPLFGLIVSAQVAMGIIGGHGILRTVYLGLVTAYIGVLLYGLARLTSLVIWLDSSRDERAHAAVRRERQRFSRDLHDLLGCSLSAITLKAELVRRLLPERPDRAGQEVAGVLTIARQALTDVRLVASGYGELTVRSEMASVEDILVTADVRARTRVDCGPLHPLLDTVLATALREGITNILRYSRPREVSITATRQGGTVRLTMVNDGVGGRAHILGTGPGGHGLSNLRARLESIGGSFRAGLAADGRFILCAEAPADPVLARPPGDHLSVRAAP</sequence>
<dbReference type="InterPro" id="IPR036890">
    <property type="entry name" value="HATPase_C_sf"/>
</dbReference>
<keyword evidence="2 6" id="KW-0418">Kinase</keyword>
<dbReference type="PATRIC" id="fig|408015.6.peg.3646"/>
<dbReference type="InterPro" id="IPR050482">
    <property type="entry name" value="Sensor_HK_TwoCompSys"/>
</dbReference>
<evidence type="ECO:0000313" key="7">
    <source>
        <dbReference type="Proteomes" id="UP000034034"/>
    </source>
</evidence>
<dbReference type="EMBL" id="CP009922">
    <property type="protein sequence ID" value="AKG44981.1"/>
    <property type="molecule type" value="Genomic_DNA"/>
</dbReference>
<dbReference type="GO" id="GO:0046983">
    <property type="term" value="F:protein dimerization activity"/>
    <property type="evidence" value="ECO:0007669"/>
    <property type="project" value="InterPro"/>
</dbReference>
<dbReference type="Gene3D" id="1.20.5.1930">
    <property type="match status" value="1"/>
</dbReference>
<name>A0A0F7CPN7_9ACTN</name>
<keyword evidence="7" id="KW-1185">Reference proteome</keyword>
<evidence type="ECO:0000313" key="6">
    <source>
        <dbReference type="EMBL" id="AKG44981.1"/>
    </source>
</evidence>
<dbReference type="RefSeq" id="WP_148236132.1">
    <property type="nucleotide sequence ID" value="NZ_CP009922.3"/>
</dbReference>
<organism evidence="6 7">
    <name type="scientific">Streptomyces xiamenensis</name>
    <dbReference type="NCBI Taxonomy" id="408015"/>
    <lineage>
        <taxon>Bacteria</taxon>
        <taxon>Bacillati</taxon>
        <taxon>Actinomycetota</taxon>
        <taxon>Actinomycetes</taxon>
        <taxon>Kitasatosporales</taxon>
        <taxon>Streptomycetaceae</taxon>
        <taxon>Streptomyces</taxon>
    </lineage>
</organism>
<dbReference type="KEGG" id="sxi:SXIM_35970"/>
<dbReference type="STRING" id="408015.SXIM_35970"/>
<evidence type="ECO:0000259" key="5">
    <source>
        <dbReference type="Pfam" id="PF07730"/>
    </source>
</evidence>
<dbReference type="PANTHER" id="PTHR24421">
    <property type="entry name" value="NITRATE/NITRITE SENSOR PROTEIN NARX-RELATED"/>
    <property type="match status" value="1"/>
</dbReference>
<dbReference type="GO" id="GO:0000155">
    <property type="term" value="F:phosphorelay sensor kinase activity"/>
    <property type="evidence" value="ECO:0007669"/>
    <property type="project" value="InterPro"/>
</dbReference>
<keyword evidence="4" id="KW-1133">Transmembrane helix</keyword>
<feature type="transmembrane region" description="Helical" evidence="4">
    <location>
        <begin position="134"/>
        <end position="160"/>
    </location>
</feature>
<dbReference type="AlphaFoldDB" id="A0A0F7CPN7"/>
<protein>
    <submittedName>
        <fullName evidence="6">Two-component system histidine kinase</fullName>
    </submittedName>
</protein>
<gene>
    <name evidence="6" type="ORF">SXIM_35970</name>
</gene>
<dbReference type="Gene3D" id="3.30.565.10">
    <property type="entry name" value="Histidine kinase-like ATPase, C-terminal domain"/>
    <property type="match status" value="1"/>
</dbReference>
<keyword evidence="3" id="KW-0902">Two-component regulatory system</keyword>
<feature type="transmembrane region" description="Helical" evidence="4">
    <location>
        <begin position="7"/>
        <end position="28"/>
    </location>
</feature>
<reference evidence="6" key="1">
    <citation type="submission" date="2019-08" db="EMBL/GenBank/DDBJ databases">
        <title>Complete genome sequence of a mangrove-derived Streptomyces xiamenensis.</title>
        <authorList>
            <person name="Xu J."/>
        </authorList>
    </citation>
    <scope>NUCLEOTIDE SEQUENCE</scope>
    <source>
        <strain evidence="6">318</strain>
    </source>
</reference>
<evidence type="ECO:0000256" key="4">
    <source>
        <dbReference type="SAM" id="Phobius"/>
    </source>
</evidence>
<feature type="domain" description="Signal transduction histidine kinase subgroup 3 dimerisation and phosphoacceptor" evidence="5">
    <location>
        <begin position="175"/>
        <end position="235"/>
    </location>
</feature>
<keyword evidence="4" id="KW-0472">Membrane</keyword>
<feature type="transmembrane region" description="Helical" evidence="4">
    <location>
        <begin position="34"/>
        <end position="55"/>
    </location>
</feature>
<evidence type="ECO:0000256" key="3">
    <source>
        <dbReference type="ARBA" id="ARBA00023012"/>
    </source>
</evidence>
<dbReference type="Pfam" id="PF07730">
    <property type="entry name" value="HisKA_3"/>
    <property type="match status" value="1"/>
</dbReference>
<dbReference type="GO" id="GO:0016020">
    <property type="term" value="C:membrane"/>
    <property type="evidence" value="ECO:0007669"/>
    <property type="project" value="InterPro"/>
</dbReference>
<dbReference type="HOGENOM" id="CLU_000445_20_8_11"/>
<dbReference type="CDD" id="cd16917">
    <property type="entry name" value="HATPase_UhpB-NarQ-NarX-like"/>
    <property type="match status" value="1"/>
</dbReference>
<dbReference type="PANTHER" id="PTHR24421:SF63">
    <property type="entry name" value="SENSOR HISTIDINE KINASE DESK"/>
    <property type="match status" value="1"/>
</dbReference>
<dbReference type="Proteomes" id="UP000034034">
    <property type="component" value="Chromosome"/>
</dbReference>
<dbReference type="SUPFAM" id="SSF55874">
    <property type="entry name" value="ATPase domain of HSP90 chaperone/DNA topoisomerase II/histidine kinase"/>
    <property type="match status" value="1"/>
</dbReference>
<evidence type="ECO:0000256" key="1">
    <source>
        <dbReference type="ARBA" id="ARBA00022679"/>
    </source>
</evidence>
<proteinExistence type="predicted"/>
<keyword evidence="1" id="KW-0808">Transferase</keyword>
<dbReference type="InterPro" id="IPR011712">
    <property type="entry name" value="Sig_transdc_His_kin_sub3_dim/P"/>
</dbReference>
<evidence type="ECO:0000256" key="2">
    <source>
        <dbReference type="ARBA" id="ARBA00022777"/>
    </source>
</evidence>